<accession>A0A2V2YLF5</accession>
<keyword evidence="3" id="KW-1185">Reference proteome</keyword>
<dbReference type="OrthoDB" id="9795199at2"/>
<dbReference type="EMBL" id="QGTQ01000030">
    <property type="protein sequence ID" value="PWV94455.1"/>
    <property type="molecule type" value="Genomic_DNA"/>
</dbReference>
<dbReference type="Gene3D" id="3.40.630.30">
    <property type="match status" value="1"/>
</dbReference>
<sequence length="195" mass="22910">MRDIELEGERIKLIPASYEHVEELFNVSGNHELWRYSPSSISTIEDMHNTMDSWMRLKEQGVRYPFVIMDKATNEIVGSTSYLDISLSNRKLEIGGTWLDPKVQRTRVNTECKYLLLKYGFESLQLLRIQFKTDAKNEKSNLAIQRIGAQYEGTIRQDMILHNGHIRDTNIYSILNSEWNVVRDKLTEYLNIKYM</sequence>
<dbReference type="PANTHER" id="PTHR43610">
    <property type="entry name" value="BLL6696 PROTEIN"/>
    <property type="match status" value="1"/>
</dbReference>
<evidence type="ECO:0000313" key="3">
    <source>
        <dbReference type="Proteomes" id="UP000246635"/>
    </source>
</evidence>
<reference evidence="2 3" key="1">
    <citation type="submission" date="2018-05" db="EMBL/GenBank/DDBJ databases">
        <title>Genomic Encyclopedia of Type Strains, Phase III (KMG-III): the genomes of soil and plant-associated and newly described type strains.</title>
        <authorList>
            <person name="Whitman W."/>
        </authorList>
    </citation>
    <scope>NUCLEOTIDE SEQUENCE [LARGE SCALE GENOMIC DNA]</scope>
    <source>
        <strain evidence="2 3">CECT 5696</strain>
    </source>
</reference>
<feature type="domain" description="N-acetyltransferase" evidence="1">
    <location>
        <begin position="10"/>
        <end position="150"/>
    </location>
</feature>
<evidence type="ECO:0000313" key="2">
    <source>
        <dbReference type="EMBL" id="PWV94455.1"/>
    </source>
</evidence>
<protein>
    <submittedName>
        <fullName evidence="2">RimJ/RimL family protein N-acetyltransferase</fullName>
    </submittedName>
</protein>
<dbReference type="SUPFAM" id="SSF55729">
    <property type="entry name" value="Acyl-CoA N-acyltransferases (Nat)"/>
    <property type="match status" value="1"/>
</dbReference>
<dbReference type="GO" id="GO:0016747">
    <property type="term" value="F:acyltransferase activity, transferring groups other than amino-acyl groups"/>
    <property type="evidence" value="ECO:0007669"/>
    <property type="project" value="InterPro"/>
</dbReference>
<proteinExistence type="predicted"/>
<dbReference type="PANTHER" id="PTHR43610:SF1">
    <property type="entry name" value="N-ACETYLTRANSFERASE DOMAIN-CONTAINING PROTEIN"/>
    <property type="match status" value="1"/>
</dbReference>
<dbReference type="AlphaFoldDB" id="A0A2V2YLF5"/>
<gene>
    <name evidence="2" type="ORF">DFQ01_13020</name>
</gene>
<organism evidence="2 3">
    <name type="scientific">Paenibacillus cellulosilyticus</name>
    <dbReference type="NCBI Taxonomy" id="375489"/>
    <lineage>
        <taxon>Bacteria</taxon>
        <taxon>Bacillati</taxon>
        <taxon>Bacillota</taxon>
        <taxon>Bacilli</taxon>
        <taxon>Bacillales</taxon>
        <taxon>Paenibacillaceae</taxon>
        <taxon>Paenibacillus</taxon>
    </lineage>
</organism>
<dbReference type="Pfam" id="PF13302">
    <property type="entry name" value="Acetyltransf_3"/>
    <property type="match status" value="1"/>
</dbReference>
<comment type="caution">
    <text evidence="2">The sequence shown here is derived from an EMBL/GenBank/DDBJ whole genome shotgun (WGS) entry which is preliminary data.</text>
</comment>
<dbReference type="InterPro" id="IPR016181">
    <property type="entry name" value="Acyl_CoA_acyltransferase"/>
</dbReference>
<dbReference type="InterPro" id="IPR000182">
    <property type="entry name" value="GNAT_dom"/>
</dbReference>
<dbReference type="Proteomes" id="UP000246635">
    <property type="component" value="Unassembled WGS sequence"/>
</dbReference>
<evidence type="ECO:0000259" key="1">
    <source>
        <dbReference type="Pfam" id="PF13302"/>
    </source>
</evidence>
<dbReference type="RefSeq" id="WP_110046689.1">
    <property type="nucleotide sequence ID" value="NZ_CP054612.1"/>
</dbReference>
<name>A0A2V2YLF5_9BACL</name>
<keyword evidence="2" id="KW-0808">Transferase</keyword>